<evidence type="ECO:0000259" key="3">
    <source>
        <dbReference type="Pfam" id="PF13598"/>
    </source>
</evidence>
<organism evidence="5 6">
    <name type="scientific">Flavobacterium aquicola</name>
    <dbReference type="NCBI Taxonomy" id="1682742"/>
    <lineage>
        <taxon>Bacteria</taxon>
        <taxon>Pseudomonadati</taxon>
        <taxon>Bacteroidota</taxon>
        <taxon>Flavobacteriia</taxon>
        <taxon>Flavobacteriales</taxon>
        <taxon>Flavobacteriaceae</taxon>
        <taxon>Flavobacterium</taxon>
    </lineage>
</organism>
<comment type="caution">
    <text evidence="5">The sequence shown here is derived from an EMBL/GenBank/DDBJ whole genome shotgun (WGS) entry which is preliminary data.</text>
</comment>
<feature type="signal peptide" evidence="2">
    <location>
        <begin position="1"/>
        <end position="18"/>
    </location>
</feature>
<feature type="chain" id="PRO_5017695896" evidence="2">
    <location>
        <begin position="19"/>
        <end position="551"/>
    </location>
</feature>
<evidence type="ECO:0000256" key="2">
    <source>
        <dbReference type="SAM" id="SignalP"/>
    </source>
</evidence>
<accession>A0A3E0DYZ3</accession>
<keyword evidence="2" id="KW-0732">Signal</keyword>
<name>A0A3E0DYZ3_9FLAO</name>
<evidence type="ECO:0000256" key="1">
    <source>
        <dbReference type="SAM" id="Coils"/>
    </source>
</evidence>
<evidence type="ECO:0000259" key="4">
    <source>
        <dbReference type="Pfam" id="PF13600"/>
    </source>
</evidence>
<feature type="domain" description="DUF4139" evidence="3">
    <location>
        <begin position="218"/>
        <end position="544"/>
    </location>
</feature>
<evidence type="ECO:0000313" key="6">
    <source>
        <dbReference type="Proteomes" id="UP000257136"/>
    </source>
</evidence>
<dbReference type="PANTHER" id="PTHR31005">
    <property type="entry name" value="DUF4139 DOMAIN-CONTAINING PROTEIN"/>
    <property type="match status" value="1"/>
</dbReference>
<dbReference type="InterPro" id="IPR025554">
    <property type="entry name" value="DUF4140"/>
</dbReference>
<protein>
    <submittedName>
        <fullName evidence="5">Uncharacterized protein (TIGR02231 family)</fullName>
    </submittedName>
</protein>
<reference evidence="5 6" key="1">
    <citation type="submission" date="2018-08" db="EMBL/GenBank/DDBJ databases">
        <title>Genomic Encyclopedia of Archaeal and Bacterial Type Strains, Phase II (KMG-II): from individual species to whole genera.</title>
        <authorList>
            <person name="Goeker M."/>
        </authorList>
    </citation>
    <scope>NUCLEOTIDE SEQUENCE [LARGE SCALE GENOMIC DNA]</scope>
    <source>
        <strain evidence="5 6">DSM 100880</strain>
    </source>
</reference>
<proteinExistence type="predicted"/>
<dbReference type="InterPro" id="IPR037291">
    <property type="entry name" value="DUF4139"/>
</dbReference>
<dbReference type="EMBL" id="QUNI01000017">
    <property type="protein sequence ID" value="REG91171.1"/>
    <property type="molecule type" value="Genomic_DNA"/>
</dbReference>
<dbReference type="NCBIfam" id="TIGR02231">
    <property type="entry name" value="mucoidy inhibitor MuiA family protein"/>
    <property type="match status" value="1"/>
</dbReference>
<gene>
    <name evidence="5" type="ORF">C8P67_11767</name>
</gene>
<evidence type="ECO:0000313" key="5">
    <source>
        <dbReference type="EMBL" id="REG91171.1"/>
    </source>
</evidence>
<keyword evidence="1" id="KW-0175">Coiled coil</keyword>
<feature type="coiled-coil region" evidence="1">
    <location>
        <begin position="157"/>
        <end position="195"/>
    </location>
</feature>
<keyword evidence="6" id="KW-1185">Reference proteome</keyword>
<dbReference type="Pfam" id="PF13598">
    <property type="entry name" value="DUF4139"/>
    <property type="match status" value="1"/>
</dbReference>
<dbReference type="RefSeq" id="WP_115815071.1">
    <property type="nucleotide sequence ID" value="NZ_QUNI01000017.1"/>
</dbReference>
<dbReference type="Proteomes" id="UP000257136">
    <property type="component" value="Unassembled WGS sequence"/>
</dbReference>
<dbReference type="PANTHER" id="PTHR31005:SF8">
    <property type="entry name" value="DUF4139 DOMAIN-CONTAINING PROTEIN"/>
    <property type="match status" value="1"/>
</dbReference>
<dbReference type="InterPro" id="IPR011935">
    <property type="entry name" value="CHP02231"/>
</dbReference>
<feature type="domain" description="DUF4140" evidence="4">
    <location>
        <begin position="31"/>
        <end position="132"/>
    </location>
</feature>
<dbReference type="Pfam" id="PF13600">
    <property type="entry name" value="DUF4140"/>
    <property type="match status" value="1"/>
</dbReference>
<sequence>MKKIYFLFALLFSAFSFAQKPIFTTAKVKAATVYFNAAEISQTANINLPLGTSEIVIKNVAVDLNENSVQIGAPASVTVLSVQFTNDYVSEYEVDLKSPALKKVKDSIVLVQKELLKTTNAKNSETKTLALLDRNQQVSGVNSGLNVLELMKMVDYYKAKQTEIANTINALNEKEQKLNETLQKLNNKLEVDTSKEEKTSSGKLIVQVMNNLAGAVPLDITYLSNSASWTPFYDLRTESVTVPINMMYKAQVIQNTGIDWKKVKLTLSSGVPNQNNQAPLLSSWFLNYRPTDNGLKEVVISGYATKNKGVMNQLQGRVAGVEIANEEYKAQPMMLAKSSVSDYTTVSENQLNVSFDIDIPYDILSSGKVHSVSLKEIKLPTSYKFYAVPKAEKDAFLLAEIADYSKYNLLRGEANIIFEGMYVGKTFIEPNQTSDTLSLSMGRDKKVSIKREKVVDQSGTKFLSSKKEQTFTFDITIRNNKKEAIEMLLKDQYPLSSNKDIEIELLQSDRAKVNPETGILTWQLQMKPNETKKIRISYKVRYPKDQIIENL</sequence>
<dbReference type="OrthoDB" id="634585at2"/>
<dbReference type="AlphaFoldDB" id="A0A3E0DYZ3"/>